<organism evidence="12 13">
    <name type="scientific">Botrimarina hoheduenensis</name>
    <dbReference type="NCBI Taxonomy" id="2528000"/>
    <lineage>
        <taxon>Bacteria</taxon>
        <taxon>Pseudomonadati</taxon>
        <taxon>Planctomycetota</taxon>
        <taxon>Planctomycetia</taxon>
        <taxon>Pirellulales</taxon>
        <taxon>Lacipirellulaceae</taxon>
        <taxon>Botrimarina</taxon>
    </lineage>
</organism>
<dbReference type="UniPathway" id="UPA00056">
    <property type="reaction ID" value="UER00094"/>
</dbReference>
<comment type="caution">
    <text evidence="12">The sequence shown here is derived from an EMBL/GenBank/DDBJ whole genome shotgun (WGS) entry which is preliminary data.</text>
</comment>
<comment type="function">
    <text evidence="9">Catalyzes the phosphorylation of the position 2 hydroxy group of 4-diphosphocytidyl-2C-methyl-D-erythritol.</text>
</comment>
<evidence type="ECO:0000256" key="5">
    <source>
        <dbReference type="ARBA" id="ARBA00022741"/>
    </source>
</evidence>
<dbReference type="PANTHER" id="PTHR43527">
    <property type="entry name" value="4-DIPHOSPHOCYTIDYL-2-C-METHYL-D-ERYTHRITOL KINASE, CHLOROPLASTIC"/>
    <property type="match status" value="1"/>
</dbReference>
<keyword evidence="13" id="KW-1185">Reference proteome</keyword>
<dbReference type="SUPFAM" id="SSF55060">
    <property type="entry name" value="GHMP Kinase, C-terminal domain"/>
    <property type="match status" value="1"/>
</dbReference>
<keyword evidence="9" id="KW-0414">Isoprene biosynthesis</keyword>
<dbReference type="Gene3D" id="3.30.70.890">
    <property type="entry name" value="GHMP kinase, C-terminal domain"/>
    <property type="match status" value="1"/>
</dbReference>
<dbReference type="SUPFAM" id="SSF54211">
    <property type="entry name" value="Ribosomal protein S5 domain 2-like"/>
    <property type="match status" value="1"/>
</dbReference>
<gene>
    <name evidence="9 12" type="primary">ispE</name>
    <name evidence="12" type="ORF">Pla111_11260</name>
</gene>
<comment type="pathway">
    <text evidence="9">Isoprenoid biosynthesis; isopentenyl diphosphate biosynthesis via DXP pathway; isopentenyl diphosphate from 1-deoxy-D-xylulose 5-phosphate: step 3/6.</text>
</comment>
<dbReference type="AlphaFoldDB" id="A0A5C5WCW8"/>
<dbReference type="RefSeq" id="WP_146572186.1">
    <property type="nucleotide sequence ID" value="NZ_SJPH01000002.1"/>
</dbReference>
<dbReference type="HAMAP" id="MF_00061">
    <property type="entry name" value="IspE"/>
    <property type="match status" value="1"/>
</dbReference>
<dbReference type="Gene3D" id="3.30.230.10">
    <property type="match status" value="1"/>
</dbReference>
<dbReference type="PANTHER" id="PTHR43527:SF2">
    <property type="entry name" value="4-DIPHOSPHOCYTIDYL-2-C-METHYL-D-ERYTHRITOL KINASE, CHLOROPLASTIC"/>
    <property type="match status" value="1"/>
</dbReference>
<evidence type="ECO:0000313" key="13">
    <source>
        <dbReference type="Proteomes" id="UP000318995"/>
    </source>
</evidence>
<evidence type="ECO:0000256" key="2">
    <source>
        <dbReference type="ARBA" id="ARBA00012052"/>
    </source>
</evidence>
<evidence type="ECO:0000256" key="6">
    <source>
        <dbReference type="ARBA" id="ARBA00022777"/>
    </source>
</evidence>
<comment type="catalytic activity">
    <reaction evidence="9">
        <text>4-CDP-2-C-methyl-D-erythritol + ATP = 4-CDP-2-C-methyl-D-erythritol 2-phosphate + ADP + H(+)</text>
        <dbReference type="Rhea" id="RHEA:18437"/>
        <dbReference type="ChEBI" id="CHEBI:15378"/>
        <dbReference type="ChEBI" id="CHEBI:30616"/>
        <dbReference type="ChEBI" id="CHEBI:57823"/>
        <dbReference type="ChEBI" id="CHEBI:57919"/>
        <dbReference type="ChEBI" id="CHEBI:456216"/>
        <dbReference type="EC" id="2.7.1.148"/>
    </reaction>
</comment>
<comment type="similarity">
    <text evidence="1 9">Belongs to the GHMP kinase family. IspE subfamily.</text>
</comment>
<evidence type="ECO:0000259" key="10">
    <source>
        <dbReference type="Pfam" id="PF00288"/>
    </source>
</evidence>
<evidence type="ECO:0000256" key="4">
    <source>
        <dbReference type="ARBA" id="ARBA00022679"/>
    </source>
</evidence>
<keyword evidence="7 9" id="KW-0067">ATP-binding</keyword>
<dbReference type="PIRSF" id="PIRSF010376">
    <property type="entry name" value="IspE"/>
    <property type="match status" value="1"/>
</dbReference>
<evidence type="ECO:0000256" key="8">
    <source>
        <dbReference type="ARBA" id="ARBA00032554"/>
    </source>
</evidence>
<protein>
    <recommendedName>
        <fullName evidence="3 9">4-diphosphocytidyl-2-C-methyl-D-erythritol kinase</fullName>
        <shortName evidence="9">CMK</shortName>
        <ecNumber evidence="2 9">2.7.1.148</ecNumber>
    </recommendedName>
    <alternativeName>
        <fullName evidence="8 9">4-(cytidine-5'-diphospho)-2-C-methyl-D-erythritol kinase</fullName>
    </alternativeName>
</protein>
<dbReference type="Pfam" id="PF00288">
    <property type="entry name" value="GHMP_kinases_N"/>
    <property type="match status" value="1"/>
</dbReference>
<feature type="active site" evidence="9">
    <location>
        <position position="17"/>
    </location>
</feature>
<proteinExistence type="inferred from homology"/>
<dbReference type="InterPro" id="IPR020568">
    <property type="entry name" value="Ribosomal_Su5_D2-typ_SF"/>
</dbReference>
<evidence type="ECO:0000256" key="1">
    <source>
        <dbReference type="ARBA" id="ARBA00009684"/>
    </source>
</evidence>
<keyword evidence="6 9" id="KW-0418">Kinase</keyword>
<dbReference type="GO" id="GO:0019288">
    <property type="term" value="P:isopentenyl diphosphate biosynthetic process, methylerythritol 4-phosphate pathway"/>
    <property type="evidence" value="ECO:0007669"/>
    <property type="project" value="UniProtKB-UniRule"/>
</dbReference>
<dbReference type="InterPro" id="IPR014721">
    <property type="entry name" value="Ribsml_uS5_D2-typ_fold_subgr"/>
</dbReference>
<dbReference type="Proteomes" id="UP000318995">
    <property type="component" value="Unassembled WGS sequence"/>
</dbReference>
<evidence type="ECO:0000313" key="12">
    <source>
        <dbReference type="EMBL" id="TWT47512.1"/>
    </source>
</evidence>
<feature type="binding site" evidence="9">
    <location>
        <begin position="123"/>
        <end position="133"/>
    </location>
    <ligand>
        <name>ATP</name>
        <dbReference type="ChEBI" id="CHEBI:30616"/>
    </ligand>
</feature>
<dbReference type="GO" id="GO:0016114">
    <property type="term" value="P:terpenoid biosynthetic process"/>
    <property type="evidence" value="ECO:0007669"/>
    <property type="project" value="InterPro"/>
</dbReference>
<dbReference type="Pfam" id="PF08544">
    <property type="entry name" value="GHMP_kinases_C"/>
    <property type="match status" value="1"/>
</dbReference>
<dbReference type="InterPro" id="IPR013750">
    <property type="entry name" value="GHMP_kinase_C_dom"/>
</dbReference>
<evidence type="ECO:0000259" key="11">
    <source>
        <dbReference type="Pfam" id="PF08544"/>
    </source>
</evidence>
<reference evidence="12 13" key="1">
    <citation type="submission" date="2019-02" db="EMBL/GenBank/DDBJ databases">
        <title>Deep-cultivation of Planctomycetes and their phenomic and genomic characterization uncovers novel biology.</title>
        <authorList>
            <person name="Wiegand S."/>
            <person name="Jogler M."/>
            <person name="Boedeker C."/>
            <person name="Pinto D."/>
            <person name="Vollmers J."/>
            <person name="Rivas-Marin E."/>
            <person name="Kohn T."/>
            <person name="Peeters S.H."/>
            <person name="Heuer A."/>
            <person name="Rast P."/>
            <person name="Oberbeckmann S."/>
            <person name="Bunk B."/>
            <person name="Jeske O."/>
            <person name="Meyerdierks A."/>
            <person name="Storesund J.E."/>
            <person name="Kallscheuer N."/>
            <person name="Luecker S."/>
            <person name="Lage O.M."/>
            <person name="Pohl T."/>
            <person name="Merkel B.J."/>
            <person name="Hornburger P."/>
            <person name="Mueller R.-W."/>
            <person name="Bruemmer F."/>
            <person name="Labrenz M."/>
            <person name="Spormann A.M."/>
            <person name="Op Den Camp H."/>
            <person name="Overmann J."/>
            <person name="Amann R."/>
            <person name="Jetten M.S.M."/>
            <person name="Mascher T."/>
            <person name="Medema M.H."/>
            <person name="Devos D.P."/>
            <person name="Kaster A.-K."/>
            <person name="Ovreas L."/>
            <person name="Rohde M."/>
            <person name="Galperin M.Y."/>
            <person name="Jogler C."/>
        </authorList>
    </citation>
    <scope>NUCLEOTIDE SEQUENCE [LARGE SCALE GENOMIC DNA]</scope>
    <source>
        <strain evidence="12 13">Pla111</strain>
    </source>
</reference>
<feature type="active site" evidence="9">
    <location>
        <position position="165"/>
    </location>
</feature>
<feature type="domain" description="GHMP kinase N-terminal" evidence="10">
    <location>
        <begin position="95"/>
        <end position="170"/>
    </location>
</feature>
<dbReference type="OrthoDB" id="9809438at2"/>
<name>A0A5C5WCW8_9BACT</name>
<dbReference type="GO" id="GO:0005524">
    <property type="term" value="F:ATP binding"/>
    <property type="evidence" value="ECO:0007669"/>
    <property type="project" value="UniProtKB-UniRule"/>
</dbReference>
<sequence>MLLRVTPNGCTALAPAKINLSLEILGRRADGFHELRTVMAPLRWYDSLQVERLAPNQPSEPNPRGTDLQAEGVTGRFVLQQACDPAADIPADASNLVVRALVLLARATGNPLHAAVTLIKRLPSQAGLGGGSSDAAAALVAANRAWRFDLSPEKLTALAAQLGSDVPFFVQVLLGGGRCRAALCEGRGEAIRPTPVAGAIPCVVVKPVRGLSTAEVYAMSNAEEHGERGSSEATLAALRTGEWRHAANLLTNTLQPAALRVAPWLEKLAVLFSRLPVIAHQLSGSGSAYFALCQNWATARRVGAAVRGANLGRVTITSTL</sequence>
<dbReference type="GO" id="GO:0050515">
    <property type="term" value="F:4-(cytidine 5'-diphospho)-2-C-methyl-D-erythritol kinase activity"/>
    <property type="evidence" value="ECO:0007669"/>
    <property type="project" value="UniProtKB-UniRule"/>
</dbReference>
<evidence type="ECO:0000256" key="7">
    <source>
        <dbReference type="ARBA" id="ARBA00022840"/>
    </source>
</evidence>
<evidence type="ECO:0000256" key="3">
    <source>
        <dbReference type="ARBA" id="ARBA00017473"/>
    </source>
</evidence>
<dbReference type="EMBL" id="SJPH01000002">
    <property type="protein sequence ID" value="TWT47512.1"/>
    <property type="molecule type" value="Genomic_DNA"/>
</dbReference>
<accession>A0A5C5WCW8</accession>
<evidence type="ECO:0000256" key="9">
    <source>
        <dbReference type="HAMAP-Rule" id="MF_00061"/>
    </source>
</evidence>
<dbReference type="EC" id="2.7.1.148" evidence="2 9"/>
<dbReference type="InterPro" id="IPR004424">
    <property type="entry name" value="IspE"/>
</dbReference>
<feature type="domain" description="GHMP kinase C-terminal" evidence="11">
    <location>
        <begin position="235"/>
        <end position="307"/>
    </location>
</feature>
<dbReference type="InterPro" id="IPR036554">
    <property type="entry name" value="GHMP_kinase_C_sf"/>
</dbReference>
<dbReference type="InterPro" id="IPR006204">
    <property type="entry name" value="GHMP_kinase_N_dom"/>
</dbReference>
<keyword evidence="5 9" id="KW-0547">Nucleotide-binding</keyword>
<keyword evidence="4 9" id="KW-0808">Transferase</keyword>